<evidence type="ECO:0000313" key="10">
    <source>
        <dbReference type="EMBL" id="KRM08205.1"/>
    </source>
</evidence>
<feature type="domain" description="Major facilitator superfamily (MFS) profile" evidence="9">
    <location>
        <begin position="1"/>
        <end position="317"/>
    </location>
</feature>
<keyword evidence="3" id="KW-1003">Cell membrane</keyword>
<feature type="coiled-coil region" evidence="7">
    <location>
        <begin position="362"/>
        <end position="389"/>
    </location>
</feature>
<dbReference type="Gene3D" id="1.20.1720.10">
    <property type="entry name" value="Multidrug resistance protein D"/>
    <property type="match status" value="1"/>
</dbReference>
<feature type="transmembrane region" description="Helical" evidence="8">
    <location>
        <begin position="85"/>
        <end position="101"/>
    </location>
</feature>
<keyword evidence="4 8" id="KW-0812">Transmembrane</keyword>
<evidence type="ECO:0000256" key="8">
    <source>
        <dbReference type="SAM" id="Phobius"/>
    </source>
</evidence>
<dbReference type="PATRIC" id="fig|1423750.3.peg.1584"/>
<evidence type="ECO:0000256" key="3">
    <source>
        <dbReference type="ARBA" id="ARBA00022475"/>
    </source>
</evidence>
<proteinExistence type="predicted"/>
<dbReference type="PANTHER" id="PTHR42718">
    <property type="entry name" value="MAJOR FACILITATOR SUPERFAMILY MULTIDRUG TRANSPORTER MFSC"/>
    <property type="match status" value="1"/>
</dbReference>
<keyword evidence="6 8" id="KW-0472">Membrane</keyword>
<feature type="transmembrane region" description="Helical" evidence="8">
    <location>
        <begin position="186"/>
        <end position="204"/>
    </location>
</feature>
<dbReference type="EMBL" id="AZGB01000001">
    <property type="protein sequence ID" value="KRM08205.1"/>
    <property type="molecule type" value="Genomic_DNA"/>
</dbReference>
<dbReference type="InterPro" id="IPR011701">
    <property type="entry name" value="MFS"/>
</dbReference>
<organism evidence="10 11">
    <name type="scientific">Liquorilactobacillus ghanensis DSM 18630</name>
    <dbReference type="NCBI Taxonomy" id="1423750"/>
    <lineage>
        <taxon>Bacteria</taxon>
        <taxon>Bacillati</taxon>
        <taxon>Bacillota</taxon>
        <taxon>Bacilli</taxon>
        <taxon>Lactobacillales</taxon>
        <taxon>Lactobacillaceae</taxon>
        <taxon>Liquorilactobacillus</taxon>
    </lineage>
</organism>
<gene>
    <name evidence="10" type="ORF">FC89_GL001542</name>
</gene>
<comment type="subcellular location">
    <subcellularLocation>
        <location evidence="1">Cell membrane</location>
        <topology evidence="1">Multi-pass membrane protein</topology>
    </subcellularLocation>
</comment>
<protein>
    <submittedName>
        <fullName evidence="10">Major facilitator superfamily permease</fullName>
    </submittedName>
</protein>
<dbReference type="GO" id="GO:0005886">
    <property type="term" value="C:plasma membrane"/>
    <property type="evidence" value="ECO:0007669"/>
    <property type="project" value="UniProtKB-SubCell"/>
</dbReference>
<comment type="caution">
    <text evidence="10">The sequence shown here is derived from an EMBL/GenBank/DDBJ whole genome shotgun (WGS) entry which is preliminary data.</text>
</comment>
<evidence type="ECO:0000256" key="4">
    <source>
        <dbReference type="ARBA" id="ARBA00022692"/>
    </source>
</evidence>
<reference evidence="10 11" key="1">
    <citation type="journal article" date="2015" name="Genome Announc.">
        <title>Expanding the biotechnology potential of lactobacilli through comparative genomics of 213 strains and associated genera.</title>
        <authorList>
            <person name="Sun Z."/>
            <person name="Harris H.M."/>
            <person name="McCann A."/>
            <person name="Guo C."/>
            <person name="Argimon S."/>
            <person name="Zhang W."/>
            <person name="Yang X."/>
            <person name="Jeffery I.B."/>
            <person name="Cooney J.C."/>
            <person name="Kagawa T.F."/>
            <person name="Liu W."/>
            <person name="Song Y."/>
            <person name="Salvetti E."/>
            <person name="Wrobel A."/>
            <person name="Rasinkangas P."/>
            <person name="Parkhill J."/>
            <person name="Rea M.C."/>
            <person name="O'Sullivan O."/>
            <person name="Ritari J."/>
            <person name="Douillard F.P."/>
            <person name="Paul Ross R."/>
            <person name="Yang R."/>
            <person name="Briner A.E."/>
            <person name="Felis G.E."/>
            <person name="de Vos W.M."/>
            <person name="Barrangou R."/>
            <person name="Klaenhammer T.R."/>
            <person name="Caufield P.W."/>
            <person name="Cui Y."/>
            <person name="Zhang H."/>
            <person name="O'Toole P.W."/>
        </authorList>
    </citation>
    <scope>NUCLEOTIDE SEQUENCE [LARGE SCALE GENOMIC DNA]</scope>
    <source>
        <strain evidence="10 11">DSM 18630</strain>
    </source>
</reference>
<feature type="transmembrane region" description="Helical" evidence="8">
    <location>
        <begin position="55"/>
        <end position="73"/>
    </location>
</feature>
<keyword evidence="5 8" id="KW-1133">Transmembrane helix</keyword>
<feature type="transmembrane region" description="Helical" evidence="8">
    <location>
        <begin position="121"/>
        <end position="146"/>
    </location>
</feature>
<dbReference type="Proteomes" id="UP000051451">
    <property type="component" value="Unassembled WGS sequence"/>
</dbReference>
<feature type="transmembrane region" description="Helical" evidence="8">
    <location>
        <begin position="22"/>
        <end position="43"/>
    </location>
</feature>
<feature type="transmembrane region" description="Helical" evidence="8">
    <location>
        <begin position="210"/>
        <end position="233"/>
    </location>
</feature>
<evidence type="ECO:0000256" key="1">
    <source>
        <dbReference type="ARBA" id="ARBA00004651"/>
    </source>
</evidence>
<dbReference type="Gene3D" id="1.20.1250.20">
    <property type="entry name" value="MFS general substrate transporter like domains"/>
    <property type="match status" value="1"/>
</dbReference>
<dbReference type="GO" id="GO:0022857">
    <property type="term" value="F:transmembrane transporter activity"/>
    <property type="evidence" value="ECO:0007669"/>
    <property type="project" value="InterPro"/>
</dbReference>
<dbReference type="Pfam" id="PF07690">
    <property type="entry name" value="MFS_1"/>
    <property type="match status" value="1"/>
</dbReference>
<sequence length="421" mass="46722">MAAAFGPTIGGLVTQFFGWQGIFYINVPLILIAIGLCVILLPLKNEPTVHAKLDLLGMFLAVITLLSLVLALVKGSDWGWTSSRVIYLLLIFILSFGLFIWRESIAPDPMIRLELFKYRDFTGSVIVTVLSGMFFVGMMVLMPSFFTNVQGHTELEAALMITPASVMLFLFSPVSSFLLNKISSRTLIASGIVLLALGYTGLSIMNPDIYWQFAISCILIGTGYGTIIGPLTVLSAGDFTGELLTASQSVTGVFRQIGTVLAVAVFVSSFSSNLKIAQNQVWSTAQIKVKKIDSSQIIKNKILRTTHRNLFVTENSKLSSEPVINYKTQSNIIKNKTHQYLENHNGSQLPLATKKKIQFQIANIVKNKVNKINLQVKNYQQEISTIVKQKTTTAFIKPYQVATPFVWLLLCTTFIFEKRKN</sequence>
<keyword evidence="7" id="KW-0175">Coiled coil</keyword>
<keyword evidence="11" id="KW-1185">Reference proteome</keyword>
<keyword evidence="2" id="KW-0813">Transport</keyword>
<evidence type="ECO:0000313" key="11">
    <source>
        <dbReference type="Proteomes" id="UP000051451"/>
    </source>
</evidence>
<accession>A0A0R1VRZ8</accession>
<evidence type="ECO:0000256" key="6">
    <source>
        <dbReference type="ARBA" id="ARBA00023136"/>
    </source>
</evidence>
<name>A0A0R1VRZ8_9LACO</name>
<dbReference type="PANTHER" id="PTHR42718:SF46">
    <property type="entry name" value="BLR6921 PROTEIN"/>
    <property type="match status" value="1"/>
</dbReference>
<dbReference type="InterPro" id="IPR020846">
    <property type="entry name" value="MFS_dom"/>
</dbReference>
<feature type="transmembrane region" description="Helical" evidence="8">
    <location>
        <begin position="399"/>
        <end position="416"/>
    </location>
</feature>
<dbReference type="SUPFAM" id="SSF103473">
    <property type="entry name" value="MFS general substrate transporter"/>
    <property type="match status" value="2"/>
</dbReference>
<evidence type="ECO:0000256" key="5">
    <source>
        <dbReference type="ARBA" id="ARBA00022989"/>
    </source>
</evidence>
<dbReference type="InterPro" id="IPR036259">
    <property type="entry name" value="MFS_trans_sf"/>
</dbReference>
<evidence type="ECO:0000256" key="2">
    <source>
        <dbReference type="ARBA" id="ARBA00022448"/>
    </source>
</evidence>
<dbReference type="AlphaFoldDB" id="A0A0R1VRZ8"/>
<dbReference type="PROSITE" id="PS50850">
    <property type="entry name" value="MFS"/>
    <property type="match status" value="1"/>
</dbReference>
<dbReference type="STRING" id="1423750.FC89_GL001542"/>
<evidence type="ECO:0000256" key="7">
    <source>
        <dbReference type="SAM" id="Coils"/>
    </source>
</evidence>
<evidence type="ECO:0000259" key="9">
    <source>
        <dbReference type="PROSITE" id="PS50850"/>
    </source>
</evidence>
<feature type="transmembrane region" description="Helical" evidence="8">
    <location>
        <begin position="158"/>
        <end position="179"/>
    </location>
</feature>